<dbReference type="CDD" id="cd11644">
    <property type="entry name" value="Precorrin-6Y-MT"/>
    <property type="match status" value="1"/>
</dbReference>
<dbReference type="UniPathway" id="UPA00148"/>
<accession>A0A1W1VVM9</accession>
<dbReference type="Gene3D" id="3.30.950.10">
    <property type="entry name" value="Methyltransferase, Cobalt-precorrin-4 Transmethylase, Domain 2"/>
    <property type="match status" value="1"/>
</dbReference>
<dbReference type="Proteomes" id="UP000192569">
    <property type="component" value="Chromosome I"/>
</dbReference>
<dbReference type="InterPro" id="IPR050714">
    <property type="entry name" value="Cobalamin_biosynth_MTase"/>
</dbReference>
<evidence type="ECO:0000256" key="2">
    <source>
        <dbReference type="ARBA" id="ARBA00022573"/>
    </source>
</evidence>
<dbReference type="GO" id="GO:0008276">
    <property type="term" value="F:protein methyltransferase activity"/>
    <property type="evidence" value="ECO:0007669"/>
    <property type="project" value="InterPro"/>
</dbReference>
<dbReference type="PANTHER" id="PTHR43182">
    <property type="entry name" value="COBALT-PRECORRIN-6B C(15)-METHYLTRANSFERASE (DECARBOXYLATING)"/>
    <property type="match status" value="1"/>
</dbReference>
<sequence>MAGNKGSWLKVIGIGPGHPSWLTPAAYEAVAQAEILVGGRRALALFAFLEREKRVIDGDLESLRRFLESVRGRPTAVLVSGDPGLYSLLGWLKRHFPEEEIMVIPGISSVQLAFARLGCGWEEAIILSLHGRALSLLDPYLEGLAQERVLLALLTGGSNTPARVGEYLTSQGLGKVSLWVGAELGGPEERIEYLLAEELACSDFPQAAVIIGGYRKK</sequence>
<dbReference type="Gene3D" id="3.40.1010.10">
    <property type="entry name" value="Cobalt-precorrin-4 Transmethylase, Domain 1"/>
    <property type="match status" value="1"/>
</dbReference>
<dbReference type="InterPro" id="IPR014776">
    <property type="entry name" value="4pyrrole_Mease_sub2"/>
</dbReference>
<evidence type="ECO:0000313" key="7">
    <source>
        <dbReference type="EMBL" id="SMB97313.1"/>
    </source>
</evidence>
<name>A0A1W1VVM9_9FIRM</name>
<evidence type="ECO:0000256" key="5">
    <source>
        <dbReference type="ARBA" id="ARBA00022691"/>
    </source>
</evidence>
<dbReference type="EMBL" id="LT838272">
    <property type="protein sequence ID" value="SMB97313.1"/>
    <property type="molecule type" value="Genomic_DNA"/>
</dbReference>
<dbReference type="InterPro" id="IPR035996">
    <property type="entry name" value="4pyrrol_Methylase_sf"/>
</dbReference>
<evidence type="ECO:0000256" key="3">
    <source>
        <dbReference type="ARBA" id="ARBA00022603"/>
    </source>
</evidence>
<reference evidence="7 8" key="1">
    <citation type="submission" date="2017-04" db="EMBL/GenBank/DDBJ databases">
        <authorList>
            <person name="Afonso C.L."/>
            <person name="Miller P.J."/>
            <person name="Scott M.A."/>
            <person name="Spackman E."/>
            <person name="Goraichik I."/>
            <person name="Dimitrov K.M."/>
            <person name="Suarez D.L."/>
            <person name="Swayne D.E."/>
        </authorList>
    </citation>
    <scope>NUCLEOTIDE SEQUENCE [LARGE SCALE GENOMIC DNA]</scope>
    <source>
        <strain evidence="7 8">ToBE</strain>
    </source>
</reference>
<dbReference type="GO" id="GO:0032259">
    <property type="term" value="P:methylation"/>
    <property type="evidence" value="ECO:0007669"/>
    <property type="project" value="UniProtKB-KW"/>
</dbReference>
<keyword evidence="3 7" id="KW-0489">Methyltransferase</keyword>
<feature type="domain" description="Tetrapyrrole methylase" evidence="6">
    <location>
        <begin position="11"/>
        <end position="199"/>
    </location>
</feature>
<keyword evidence="2" id="KW-0169">Cobalamin biosynthesis</keyword>
<keyword evidence="4 7" id="KW-0808">Transferase</keyword>
<dbReference type="InterPro" id="IPR014777">
    <property type="entry name" value="4pyrrole_Mease_sub1"/>
</dbReference>
<protein>
    <submittedName>
        <fullName evidence="7">Precorrin-6Y C5,15-methyltransferase (Decarboxylating)</fullName>
    </submittedName>
</protein>
<evidence type="ECO:0000259" key="6">
    <source>
        <dbReference type="Pfam" id="PF00590"/>
    </source>
</evidence>
<dbReference type="NCBIfam" id="TIGR02467">
    <property type="entry name" value="CbiE"/>
    <property type="match status" value="1"/>
</dbReference>
<dbReference type="InterPro" id="IPR000878">
    <property type="entry name" value="4pyrrol_Mease"/>
</dbReference>
<keyword evidence="5" id="KW-0949">S-adenosyl-L-methionine</keyword>
<dbReference type="OrthoDB" id="9780707at2"/>
<dbReference type="InterPro" id="IPR012818">
    <property type="entry name" value="CbiE"/>
</dbReference>
<dbReference type="PANTHER" id="PTHR43182:SF1">
    <property type="entry name" value="COBALT-PRECORRIN-7 C(5)-METHYLTRANSFERASE"/>
    <property type="match status" value="1"/>
</dbReference>
<dbReference type="STRING" id="698762.SAMN00808754_1815"/>
<dbReference type="SUPFAM" id="SSF53790">
    <property type="entry name" value="Tetrapyrrole methylase"/>
    <property type="match status" value="1"/>
</dbReference>
<evidence type="ECO:0000256" key="1">
    <source>
        <dbReference type="ARBA" id="ARBA00004953"/>
    </source>
</evidence>
<dbReference type="GO" id="GO:0009236">
    <property type="term" value="P:cobalamin biosynthetic process"/>
    <property type="evidence" value="ECO:0007669"/>
    <property type="project" value="UniProtKB-UniPathway"/>
</dbReference>
<keyword evidence="8" id="KW-1185">Reference proteome</keyword>
<comment type="pathway">
    <text evidence="1">Cofactor biosynthesis; adenosylcobalamin biosynthesis.</text>
</comment>
<evidence type="ECO:0000313" key="8">
    <source>
        <dbReference type="Proteomes" id="UP000192569"/>
    </source>
</evidence>
<organism evidence="7 8">
    <name type="scientific">Thermanaeromonas toyohensis ToBE</name>
    <dbReference type="NCBI Taxonomy" id="698762"/>
    <lineage>
        <taxon>Bacteria</taxon>
        <taxon>Bacillati</taxon>
        <taxon>Bacillota</taxon>
        <taxon>Clostridia</taxon>
        <taxon>Neomoorellales</taxon>
        <taxon>Neomoorellaceae</taxon>
        <taxon>Thermanaeromonas</taxon>
    </lineage>
</organism>
<dbReference type="Pfam" id="PF00590">
    <property type="entry name" value="TP_methylase"/>
    <property type="match status" value="1"/>
</dbReference>
<gene>
    <name evidence="7" type="ORF">SAMN00808754_1815</name>
</gene>
<dbReference type="RefSeq" id="WP_157109898.1">
    <property type="nucleotide sequence ID" value="NZ_LT838272.1"/>
</dbReference>
<dbReference type="AlphaFoldDB" id="A0A1W1VVM9"/>
<evidence type="ECO:0000256" key="4">
    <source>
        <dbReference type="ARBA" id="ARBA00022679"/>
    </source>
</evidence>
<proteinExistence type="predicted"/>